<sequence>MEDKSDYNVDNYEINELIDIIGIDYPVTKDDIEDATLFLIKQYTQSNQPLMVAFVKDVREKLEEYLFENNIDEILREEHGIMTSFAKKPIEDNTNFVEDREDHNVTIINDDHQTMQQKRLNFPLNPRQGFMNNLLRNTDTKIINIDSHYRDTLLSDASGYNVKSSSTDFIVNFSEPLVNVLSMKLFSYEIPVHWYIFSEKYGTNRFMIDSSMVVIPNGNYTSSELITDISGAIPAGFTISLDTKTNRVTIKRTSGFTSFNLSFYNEQLFKTHHTTYCSGKYNTLERSGPKIDYNLGWLLGFRKTAYAGASTYTGEALLDIAGIKYIYITLDDFNHHHNSKQVTNLYQDKETFKLPSYYKHYVDVNCDPATEVRDPITGNRLTQAQQFAITQIIQENDDSDLDRHTGNVDSDIIARIQVPYSNGNSFRYLINQESSLSNNMRQYYGPVTIKRMRIRLVDDKGNDIDLNNMDWSFSLIVEQLYEY</sequence>
<organism evidence="1">
    <name type="scientific">viral metagenome</name>
    <dbReference type="NCBI Taxonomy" id="1070528"/>
    <lineage>
        <taxon>unclassified sequences</taxon>
        <taxon>metagenomes</taxon>
        <taxon>organismal metagenomes</taxon>
    </lineage>
</organism>
<name>A0A6C0BVZ3_9ZZZZ</name>
<dbReference type="EMBL" id="MN739256">
    <property type="protein sequence ID" value="QHS95744.1"/>
    <property type="molecule type" value="Genomic_DNA"/>
</dbReference>
<accession>A0A6C0BVZ3</accession>
<dbReference type="AlphaFoldDB" id="A0A6C0BVZ3"/>
<proteinExistence type="predicted"/>
<reference evidence="1" key="1">
    <citation type="journal article" date="2020" name="Nature">
        <title>Giant virus diversity and host interactions through global metagenomics.</title>
        <authorList>
            <person name="Schulz F."/>
            <person name="Roux S."/>
            <person name="Paez-Espino D."/>
            <person name="Jungbluth S."/>
            <person name="Walsh D.A."/>
            <person name="Denef V.J."/>
            <person name="McMahon K.D."/>
            <person name="Konstantinidis K.T."/>
            <person name="Eloe-Fadrosh E.A."/>
            <person name="Kyrpides N.C."/>
            <person name="Woyke T."/>
        </authorList>
    </citation>
    <scope>NUCLEOTIDE SEQUENCE</scope>
    <source>
        <strain evidence="1">GVMAG-M-3300018868-6</strain>
    </source>
</reference>
<protein>
    <submittedName>
        <fullName evidence="1">Uncharacterized protein</fullName>
    </submittedName>
</protein>
<evidence type="ECO:0000313" key="1">
    <source>
        <dbReference type="EMBL" id="QHS95744.1"/>
    </source>
</evidence>